<reference evidence="2" key="2">
    <citation type="submission" date="2016-02" db="EMBL/GenBank/DDBJ databases">
        <title>Genome sequencing of Aspergillus luchuensis NBRC 4314.</title>
        <authorList>
            <person name="Yamada O."/>
        </authorList>
    </citation>
    <scope>NUCLEOTIDE SEQUENCE [LARGE SCALE GENOMIC DNA]</scope>
    <source>
        <strain evidence="2">RIB 2604</strain>
    </source>
</reference>
<accession>A0A146FAS4</accession>
<gene>
    <name evidence="1" type="ORF">RIB2604_01600060</name>
</gene>
<sequence length="67" mass="7515">MHDNTSSFLKERCPEMEQVQRSGDYLNTYPREDPYAVQIAMDALFHPAHCPLVLPPGAASVLVRKGD</sequence>
<proteinExistence type="predicted"/>
<protein>
    <submittedName>
        <fullName evidence="1">MIND kinetochore complex component Mtw1</fullName>
    </submittedName>
</protein>
<reference evidence="1 2" key="1">
    <citation type="journal article" date="2016" name="DNA Res.">
        <title>Genome sequence of Aspergillus luchuensis NBRC 4314.</title>
        <authorList>
            <person name="Yamada O."/>
            <person name="Machida M."/>
            <person name="Hosoyama A."/>
            <person name="Goto M."/>
            <person name="Takahashi T."/>
            <person name="Futagami T."/>
            <person name="Yamagata Y."/>
            <person name="Takeuchi M."/>
            <person name="Kobayashi T."/>
            <person name="Koike H."/>
            <person name="Abe K."/>
            <person name="Asai K."/>
            <person name="Arita M."/>
            <person name="Fujita N."/>
            <person name="Fukuda K."/>
            <person name="Higa K."/>
            <person name="Horikawa H."/>
            <person name="Ishikawa T."/>
            <person name="Jinno K."/>
            <person name="Kato Y."/>
            <person name="Kirimura K."/>
            <person name="Mizutani O."/>
            <person name="Nakasone K."/>
            <person name="Sano M."/>
            <person name="Shiraishi Y."/>
            <person name="Tsukahara M."/>
            <person name="Gomi K."/>
        </authorList>
    </citation>
    <scope>NUCLEOTIDE SEQUENCE [LARGE SCALE GENOMIC DNA]</scope>
    <source>
        <strain evidence="1 2">RIB 2604</strain>
    </source>
</reference>
<dbReference type="EMBL" id="BCWF01000016">
    <property type="protein sequence ID" value="GAT22591.1"/>
    <property type="molecule type" value="Genomic_DNA"/>
</dbReference>
<evidence type="ECO:0000313" key="1">
    <source>
        <dbReference type="EMBL" id="GAT22591.1"/>
    </source>
</evidence>
<dbReference type="Proteomes" id="UP000075230">
    <property type="component" value="Unassembled WGS sequence"/>
</dbReference>
<comment type="caution">
    <text evidence="1">The sequence shown here is derived from an EMBL/GenBank/DDBJ whole genome shotgun (WGS) entry which is preliminary data.</text>
</comment>
<organism evidence="1 2">
    <name type="scientific">Aspergillus kawachii</name>
    <name type="common">White koji mold</name>
    <name type="synonym">Aspergillus awamori var. kawachi</name>
    <dbReference type="NCBI Taxonomy" id="1069201"/>
    <lineage>
        <taxon>Eukaryota</taxon>
        <taxon>Fungi</taxon>
        <taxon>Dikarya</taxon>
        <taxon>Ascomycota</taxon>
        <taxon>Pezizomycotina</taxon>
        <taxon>Eurotiomycetes</taxon>
        <taxon>Eurotiomycetidae</taxon>
        <taxon>Eurotiales</taxon>
        <taxon>Aspergillaceae</taxon>
        <taxon>Aspergillus</taxon>
        <taxon>Aspergillus subgen. Circumdati</taxon>
    </lineage>
</organism>
<dbReference type="AlphaFoldDB" id="A0A146FAS4"/>
<evidence type="ECO:0000313" key="2">
    <source>
        <dbReference type="Proteomes" id="UP000075230"/>
    </source>
</evidence>
<name>A0A146FAS4_ASPKA</name>